<reference evidence="7 8" key="1">
    <citation type="submission" date="2020-08" db="EMBL/GenBank/DDBJ databases">
        <title>Genomic Encyclopedia of Type Strains, Phase III (KMG-III): the genomes of soil and plant-associated and newly described type strains.</title>
        <authorList>
            <person name="Whitman W."/>
        </authorList>
    </citation>
    <scope>NUCLEOTIDE SEQUENCE [LARGE SCALE GENOMIC DNA]</scope>
    <source>
        <strain evidence="7 8">CECT 7247</strain>
    </source>
</reference>
<sequence>MPLVAGLLVTLFAGVAEFFMRYVTKKVAFAAAAVATFTALTLAMWGLFTAALVGVAASFPGGSAVTTGVWLMVPDNGPACLSAIFAMDTAAYLYRWNMEGLKLASWVT</sequence>
<organism evidence="7 8">
    <name type="scientific">Roseateles terrae</name>
    <dbReference type="NCBI Taxonomy" id="431060"/>
    <lineage>
        <taxon>Bacteria</taxon>
        <taxon>Pseudomonadati</taxon>
        <taxon>Pseudomonadota</taxon>
        <taxon>Betaproteobacteria</taxon>
        <taxon>Burkholderiales</taxon>
        <taxon>Sphaerotilaceae</taxon>
        <taxon>Roseateles</taxon>
    </lineage>
</organism>
<dbReference type="RefSeq" id="WP_088449225.1">
    <property type="nucleotide sequence ID" value="NZ_JACHXO010000001.1"/>
</dbReference>
<comment type="caution">
    <text evidence="7">The sequence shown here is derived from an EMBL/GenBank/DDBJ whole genome shotgun (WGS) entry which is preliminary data.</text>
</comment>
<feature type="transmembrane region" description="Helical" evidence="6">
    <location>
        <begin position="28"/>
        <end position="53"/>
    </location>
</feature>
<evidence type="ECO:0000313" key="7">
    <source>
        <dbReference type="EMBL" id="MBB3193149.1"/>
    </source>
</evidence>
<keyword evidence="3" id="KW-1043">Host membrane</keyword>
<evidence type="ECO:0000256" key="3">
    <source>
        <dbReference type="ARBA" id="ARBA00022870"/>
    </source>
</evidence>
<keyword evidence="8" id="KW-1185">Reference proteome</keyword>
<keyword evidence="2 6" id="KW-0812">Transmembrane</keyword>
<comment type="subcellular location">
    <subcellularLocation>
        <location evidence="1">Host membrane</location>
    </subcellularLocation>
</comment>
<keyword evidence="4 6" id="KW-1133">Transmembrane helix</keyword>
<dbReference type="InterPro" id="IPR035210">
    <property type="entry name" value="DUF5455"/>
</dbReference>
<evidence type="ECO:0000313" key="8">
    <source>
        <dbReference type="Proteomes" id="UP000574369"/>
    </source>
</evidence>
<evidence type="ECO:0000256" key="6">
    <source>
        <dbReference type="SAM" id="Phobius"/>
    </source>
</evidence>
<evidence type="ECO:0000256" key="1">
    <source>
        <dbReference type="ARBA" id="ARBA00004551"/>
    </source>
</evidence>
<protein>
    <submittedName>
        <fullName evidence="7">Protein-S-isoprenylcysteine O-methyltransferase Ste14</fullName>
    </submittedName>
</protein>
<proteinExistence type="predicted"/>
<accession>A0ABR6GM28</accession>
<evidence type="ECO:0000256" key="4">
    <source>
        <dbReference type="ARBA" id="ARBA00022989"/>
    </source>
</evidence>
<gene>
    <name evidence="7" type="ORF">FHS28_000514</name>
</gene>
<keyword evidence="5 6" id="KW-0472">Membrane</keyword>
<evidence type="ECO:0000256" key="5">
    <source>
        <dbReference type="ARBA" id="ARBA00023136"/>
    </source>
</evidence>
<dbReference type="Pfam" id="PF17537">
    <property type="entry name" value="DUF5455"/>
    <property type="match status" value="1"/>
</dbReference>
<evidence type="ECO:0000256" key="2">
    <source>
        <dbReference type="ARBA" id="ARBA00022692"/>
    </source>
</evidence>
<dbReference type="Proteomes" id="UP000574369">
    <property type="component" value="Unassembled WGS sequence"/>
</dbReference>
<dbReference type="EMBL" id="JACHXO010000001">
    <property type="protein sequence ID" value="MBB3193149.1"/>
    <property type="molecule type" value="Genomic_DNA"/>
</dbReference>
<name>A0ABR6GM28_9BURK</name>